<dbReference type="FunFam" id="3.40.850.10:FF:000193">
    <property type="entry name" value="Kinesin-like protein"/>
    <property type="match status" value="1"/>
</dbReference>
<dbReference type="PANTHER" id="PTHR47968:SF75">
    <property type="entry name" value="CENTROMERE-ASSOCIATED PROTEIN E"/>
    <property type="match status" value="1"/>
</dbReference>
<dbReference type="Proteomes" id="UP000018320">
    <property type="component" value="Unassembled WGS sequence"/>
</dbReference>
<dbReference type="GO" id="GO:0007018">
    <property type="term" value="P:microtubule-based movement"/>
    <property type="evidence" value="ECO:0007669"/>
    <property type="project" value="InterPro"/>
</dbReference>
<dbReference type="InterPro" id="IPR036961">
    <property type="entry name" value="Kinesin_motor_dom_sf"/>
</dbReference>
<dbReference type="InterPro" id="IPR001752">
    <property type="entry name" value="Kinesin_motor_dom"/>
</dbReference>
<dbReference type="GO" id="GO:0005874">
    <property type="term" value="C:microtubule"/>
    <property type="evidence" value="ECO:0007669"/>
    <property type="project" value="UniProtKB-KW"/>
</dbReference>
<evidence type="ECO:0000256" key="4">
    <source>
        <dbReference type="ARBA" id="ARBA00023175"/>
    </source>
</evidence>
<dbReference type="Pfam" id="PF00225">
    <property type="entry name" value="Kinesin"/>
    <property type="match status" value="1"/>
</dbReference>
<dbReference type="VEuPathDB" id="GiardiaDB:QR46_2558"/>
<protein>
    <recommendedName>
        <fullName evidence="6">Kinesin-like protein</fullName>
    </recommendedName>
</protein>
<dbReference type="CDD" id="cd00106">
    <property type="entry name" value="KISc"/>
    <property type="match status" value="1"/>
</dbReference>
<sequence>MPMEITNKISVLVRVRPLVSSEQKPAWIVSDNTISPLETSKHQGALLQRFSFDGVYDPSVSTRELYAQTMANFAAHIVEGYNCTCFAYGQSCSGKTFTIFGDCLEANSSSTSSLEHTCPGILPLCVKDLFNNLQSVTNRFFVVYFTYWELYNEELKDLLAGEKHRLEIRYTKHSMQVSCVEKRVGSLEDVLSYLRFGNRLREVAATDLNTVSSRSHAIARLTIESVDTALLDELVKANKLPPPDSIEKLSDYDISYRTATLTIVDLAGSERQVKTNAIGERFKEANNINKSLLTLGRVFSAITSNAAHVPYRDSNLTKILQTSLQGNCYTTMIACISLASEHIEETLSTLRYASNASSIEMRVHSNEVLAENDAMIRLETERQQLAIRVRELEERCRSLEANAGSLEYLTAESGAHRLSGTELTEPELKKLAFSSSGSEHCLQSIALSPLSLSATFTERTPAVPVSTRVANTSPMPAHSLSNLSQSIFRCPQDVALWPEARSSMSSNAMADKGAAPITARVATINDMEVVFEDIDKLDTYNFETTDSYTCLDLDLEEVASCFYPEKACYVQTDGSVLYRPINTLSILSLASVDDILKQIESELEKMQEPAVFLAEKKQDIDEALEVNAASSLYGALHDIKQGIISFQDLATDAPRNRLLQLVSDLDQAYRHSYEVSVMKTLNTMGLLAEDVSLVRSQADKYRTEIEGFRDTLDKHYVPIEECHTLSRRVESLTQQLALETARVESTTTLLNQCQATSEGMVIRLEELTKELASAKKEKEEASSKFMRLKTILNQAKAGILELRNAYISQKTALVTLKKEHVALLAKMRKLQKYKEMVVQQHQMMEALKANSAATAQSKINAGKAGVKGQLTDAARELIAPSQKDIDNFVDGILQGGDTGSGVEGPLKPDFHEENQLLSDLLDECS</sequence>
<dbReference type="InterPro" id="IPR027417">
    <property type="entry name" value="P-loop_NTPase"/>
</dbReference>
<dbReference type="PRINTS" id="PR00380">
    <property type="entry name" value="KINESINHEAVY"/>
</dbReference>
<dbReference type="VEuPathDB" id="GiardiaDB:DHA2_150527"/>
<feature type="coiled-coil region" evidence="7">
    <location>
        <begin position="375"/>
        <end position="409"/>
    </location>
</feature>
<dbReference type="GO" id="GO:0008017">
    <property type="term" value="F:microtubule binding"/>
    <property type="evidence" value="ECO:0007669"/>
    <property type="project" value="InterPro"/>
</dbReference>
<reference evidence="10" key="1">
    <citation type="submission" date="2012-02" db="EMBL/GenBank/DDBJ databases">
        <title>Genome sequencing of Giardia lamblia Genotypes A2 and B isolates (DH and GS) and comparative analysis with the genomes of Genotypes A1 and E (WB and Pig).</title>
        <authorList>
            <person name="Adam R."/>
            <person name="Dahlstrom E."/>
            <person name="Martens C."/>
            <person name="Bruno D."/>
            <person name="Barbian K."/>
            <person name="Porcella S.F."/>
            <person name="Nash T."/>
        </authorList>
    </citation>
    <scope>NUCLEOTIDE SEQUENCE</scope>
    <source>
        <strain evidence="10">DH</strain>
    </source>
</reference>
<feature type="binding site" evidence="5">
    <location>
        <begin position="89"/>
        <end position="96"/>
    </location>
    <ligand>
        <name>ATP</name>
        <dbReference type="ChEBI" id="CHEBI:30616"/>
    </ligand>
</feature>
<dbReference type="VEuPathDB" id="GiardiaDB:GL50803_0015962"/>
<keyword evidence="1 5" id="KW-0547">Nucleotide-binding</keyword>
<proteinExistence type="inferred from homology"/>
<evidence type="ECO:0000256" key="7">
    <source>
        <dbReference type="SAM" id="Coils"/>
    </source>
</evidence>
<dbReference type="SMART" id="SM00129">
    <property type="entry name" value="KISc"/>
    <property type="match status" value="1"/>
</dbReference>
<name>V6T9X0_GIAIN</name>
<dbReference type="VEuPathDB" id="GiardiaDB:GL50581_648"/>
<dbReference type="GO" id="GO:0005524">
    <property type="term" value="F:ATP binding"/>
    <property type="evidence" value="ECO:0007669"/>
    <property type="project" value="UniProtKB-UniRule"/>
</dbReference>
<feature type="domain" description="Kinesin motor" evidence="8">
    <location>
        <begin position="8"/>
        <end position="359"/>
    </location>
</feature>
<dbReference type="PROSITE" id="PS00411">
    <property type="entry name" value="KINESIN_MOTOR_1"/>
    <property type="match status" value="1"/>
</dbReference>
<keyword evidence="6" id="KW-0493">Microtubule</keyword>
<dbReference type="PANTHER" id="PTHR47968">
    <property type="entry name" value="CENTROMERE PROTEIN E"/>
    <property type="match status" value="1"/>
</dbReference>
<keyword evidence="3 7" id="KW-0175">Coiled coil</keyword>
<dbReference type="PROSITE" id="PS50067">
    <property type="entry name" value="KINESIN_MOTOR_2"/>
    <property type="match status" value="1"/>
</dbReference>
<dbReference type="GO" id="GO:0003777">
    <property type="term" value="F:microtubule motor activity"/>
    <property type="evidence" value="ECO:0007669"/>
    <property type="project" value="InterPro"/>
</dbReference>
<evidence type="ECO:0000259" key="8">
    <source>
        <dbReference type="PROSITE" id="PS50067"/>
    </source>
</evidence>
<evidence type="ECO:0000256" key="3">
    <source>
        <dbReference type="ARBA" id="ARBA00023054"/>
    </source>
</evidence>
<evidence type="ECO:0000256" key="5">
    <source>
        <dbReference type="PROSITE-ProRule" id="PRU00283"/>
    </source>
</evidence>
<reference evidence="9 10" key="2">
    <citation type="journal article" date="2013" name="Genome Biol. Evol.">
        <title>Genome sequencing of Giardia lamblia genotypes A2 and B isolates (DH and GS) and comparative analysis with the genomes of genotypes A1 and E (WB and Pig).</title>
        <authorList>
            <person name="Adam R.D."/>
            <person name="Dahlstrom E.W."/>
            <person name="Martens C.A."/>
            <person name="Bruno D.P."/>
            <person name="Barbian K.D."/>
            <person name="Ricklefs S.M."/>
            <person name="Hernandez M.M."/>
            <person name="Narla N.P."/>
            <person name="Patel R.B."/>
            <person name="Porcella S.F."/>
            <person name="Nash T.E."/>
        </authorList>
    </citation>
    <scope>NUCLEOTIDE SEQUENCE [LARGE SCALE GENOMIC DNA]</scope>
    <source>
        <strain evidence="9 10">DH</strain>
    </source>
</reference>
<dbReference type="SUPFAM" id="SSF58100">
    <property type="entry name" value="Bacterial hemolysins"/>
    <property type="match status" value="1"/>
</dbReference>
<keyword evidence="2 5" id="KW-0067">ATP-binding</keyword>
<evidence type="ECO:0000313" key="10">
    <source>
        <dbReference type="Proteomes" id="UP000018320"/>
    </source>
</evidence>
<dbReference type="SUPFAM" id="SSF52540">
    <property type="entry name" value="P-loop containing nucleoside triphosphate hydrolases"/>
    <property type="match status" value="1"/>
</dbReference>
<accession>V6T9X0</accession>
<dbReference type="AlphaFoldDB" id="V6T9X0"/>
<comment type="caution">
    <text evidence="9">The sequence shown here is derived from an EMBL/GenBank/DDBJ whole genome shotgun (WGS) entry which is preliminary data.</text>
</comment>
<evidence type="ECO:0000256" key="1">
    <source>
        <dbReference type="ARBA" id="ARBA00022741"/>
    </source>
</evidence>
<feature type="coiled-coil region" evidence="7">
    <location>
        <begin position="757"/>
        <end position="791"/>
    </location>
</feature>
<gene>
    <name evidence="9" type="ORF">DHA2_150527</name>
</gene>
<keyword evidence="4 5" id="KW-0505">Motor protein</keyword>
<organism evidence="9 10">
    <name type="scientific">Giardia intestinalis</name>
    <name type="common">Giardia lamblia</name>
    <dbReference type="NCBI Taxonomy" id="5741"/>
    <lineage>
        <taxon>Eukaryota</taxon>
        <taxon>Metamonada</taxon>
        <taxon>Diplomonadida</taxon>
        <taxon>Hexamitidae</taxon>
        <taxon>Giardiinae</taxon>
        <taxon>Giardia</taxon>
    </lineage>
</organism>
<dbReference type="Gene3D" id="3.40.850.10">
    <property type="entry name" value="Kinesin motor domain"/>
    <property type="match status" value="1"/>
</dbReference>
<dbReference type="InterPro" id="IPR027640">
    <property type="entry name" value="Kinesin-like_fam"/>
</dbReference>
<dbReference type="EMBL" id="AHGT01000093">
    <property type="protein sequence ID" value="ESU35222.1"/>
    <property type="molecule type" value="Genomic_DNA"/>
</dbReference>
<evidence type="ECO:0000313" key="9">
    <source>
        <dbReference type="EMBL" id="ESU35222.1"/>
    </source>
</evidence>
<evidence type="ECO:0000256" key="2">
    <source>
        <dbReference type="ARBA" id="ARBA00022840"/>
    </source>
</evidence>
<evidence type="ECO:0000256" key="6">
    <source>
        <dbReference type="RuleBase" id="RU000394"/>
    </source>
</evidence>
<comment type="similarity">
    <text evidence="5 6">Belongs to the TRAFAC class myosin-kinesin ATPase superfamily. Kinesin family.</text>
</comment>
<dbReference type="InterPro" id="IPR019821">
    <property type="entry name" value="Kinesin_motor_CS"/>
</dbReference>